<dbReference type="Gene3D" id="1.10.10.10">
    <property type="entry name" value="Winged helix-like DNA-binding domain superfamily/Winged helix DNA-binding domain"/>
    <property type="match status" value="1"/>
</dbReference>
<dbReference type="SUPFAM" id="SSF46689">
    <property type="entry name" value="Homeodomain-like"/>
    <property type="match status" value="1"/>
</dbReference>
<evidence type="ECO:0000313" key="3">
    <source>
        <dbReference type="Proteomes" id="UP001516400"/>
    </source>
</evidence>
<accession>A0ABD2NKE7</accession>
<dbReference type="AlphaFoldDB" id="A0ABD2NKE7"/>
<comment type="subcellular location">
    <subcellularLocation>
        <location evidence="1">Nucleus</location>
    </subcellularLocation>
</comment>
<evidence type="ECO:0000256" key="1">
    <source>
        <dbReference type="ARBA" id="ARBA00004123"/>
    </source>
</evidence>
<keyword evidence="3" id="KW-1185">Reference proteome</keyword>
<dbReference type="InterPro" id="IPR009057">
    <property type="entry name" value="Homeodomain-like_sf"/>
</dbReference>
<organism evidence="2 3">
    <name type="scientific">Cryptolaemus montrouzieri</name>
    <dbReference type="NCBI Taxonomy" id="559131"/>
    <lineage>
        <taxon>Eukaryota</taxon>
        <taxon>Metazoa</taxon>
        <taxon>Ecdysozoa</taxon>
        <taxon>Arthropoda</taxon>
        <taxon>Hexapoda</taxon>
        <taxon>Insecta</taxon>
        <taxon>Pterygota</taxon>
        <taxon>Neoptera</taxon>
        <taxon>Endopterygota</taxon>
        <taxon>Coleoptera</taxon>
        <taxon>Polyphaga</taxon>
        <taxon>Cucujiformia</taxon>
        <taxon>Coccinelloidea</taxon>
        <taxon>Coccinellidae</taxon>
        <taxon>Scymninae</taxon>
        <taxon>Scymnini</taxon>
        <taxon>Cryptolaemus</taxon>
    </lineage>
</organism>
<dbReference type="InterPro" id="IPR036388">
    <property type="entry name" value="WH-like_DNA-bd_sf"/>
</dbReference>
<name>A0ABD2NKE7_9CUCU</name>
<dbReference type="Proteomes" id="UP001516400">
    <property type="component" value="Unassembled WGS sequence"/>
</dbReference>
<dbReference type="GO" id="GO:0005634">
    <property type="term" value="C:nucleus"/>
    <property type="evidence" value="ECO:0007669"/>
    <property type="project" value="UniProtKB-SubCell"/>
</dbReference>
<comment type="caution">
    <text evidence="2">The sequence shown here is derived from an EMBL/GenBank/DDBJ whole genome shotgun (WGS) entry which is preliminary data.</text>
</comment>
<protein>
    <submittedName>
        <fullName evidence="2">Uncharacterized protein</fullName>
    </submittedName>
</protein>
<proteinExistence type="predicted"/>
<evidence type="ECO:0000313" key="2">
    <source>
        <dbReference type="EMBL" id="KAL3279025.1"/>
    </source>
</evidence>
<gene>
    <name evidence="2" type="ORF">HHI36_016540</name>
</gene>
<reference evidence="2 3" key="1">
    <citation type="journal article" date="2021" name="BMC Biol.">
        <title>Horizontally acquired antibacterial genes associated with adaptive radiation of ladybird beetles.</title>
        <authorList>
            <person name="Li H.S."/>
            <person name="Tang X.F."/>
            <person name="Huang Y.H."/>
            <person name="Xu Z.Y."/>
            <person name="Chen M.L."/>
            <person name="Du X.Y."/>
            <person name="Qiu B.Y."/>
            <person name="Chen P.T."/>
            <person name="Zhang W."/>
            <person name="Slipinski A."/>
            <person name="Escalona H.E."/>
            <person name="Waterhouse R.M."/>
            <person name="Zwick A."/>
            <person name="Pang H."/>
        </authorList>
    </citation>
    <scope>NUCLEOTIDE SEQUENCE [LARGE SCALE GENOMIC DNA]</scope>
    <source>
        <strain evidence="2">SYSU2018</strain>
    </source>
</reference>
<dbReference type="EMBL" id="JABFTP020000124">
    <property type="protein sequence ID" value="KAL3279025.1"/>
    <property type="molecule type" value="Genomic_DNA"/>
</dbReference>
<sequence length="103" mass="12014">MYSVFEISSRFRFKFCDSTMERRHLTREEMLRAVGMLQAGSSQREVSRVLGSSPSVINSLWSRFNETGSVEERHQVVSGLLQSPKTDFWFYKPEEIVLPQHLN</sequence>